<gene>
    <name evidence="7" type="ORF">SAMN06309945_2235</name>
</gene>
<feature type="domain" description="RDD" evidence="6">
    <location>
        <begin position="36"/>
        <end position="164"/>
    </location>
</feature>
<dbReference type="OrthoDB" id="9787732at2"/>
<dbReference type="GO" id="GO:0016020">
    <property type="term" value="C:membrane"/>
    <property type="evidence" value="ECO:0007669"/>
    <property type="project" value="UniProtKB-SubCell"/>
</dbReference>
<evidence type="ECO:0000259" key="6">
    <source>
        <dbReference type="Pfam" id="PF06271"/>
    </source>
</evidence>
<evidence type="ECO:0000256" key="1">
    <source>
        <dbReference type="ARBA" id="ARBA00004141"/>
    </source>
</evidence>
<organism evidence="7 8">
    <name type="scientific">Okibacterium fritillariae</name>
    <dbReference type="NCBI Taxonomy" id="123320"/>
    <lineage>
        <taxon>Bacteria</taxon>
        <taxon>Bacillati</taxon>
        <taxon>Actinomycetota</taxon>
        <taxon>Actinomycetes</taxon>
        <taxon>Micrococcales</taxon>
        <taxon>Microbacteriaceae</taxon>
        <taxon>Okibacterium</taxon>
    </lineage>
</organism>
<accession>A0A1T5KH84</accession>
<sequence>MSASSYTPGGGSRSRVDPGSELITGEAVALEVRPTGFMLRAVGDIVDVLVSGLLLLGGFLLLGAASVAVELDQAAVAALSSVILVTSTVIVPCVVETVTHGRSLGRLIIGARIVRDDGGATSFRHALIRALVGFFEIYLTFGGVAAITGLLSERSKRLGDLLAGTYSQHERVPRIPDPALGLPPQLARWAPLADVGRLPDPLARRVAQYLREADKLTPESRARRGYELAAEVSAYVSPVPPVAPEIFLAGVSALRRDREFAALHLEKQRLARLEPALRGLPHDFPDR</sequence>
<keyword evidence="8" id="KW-1185">Reference proteome</keyword>
<evidence type="ECO:0000313" key="8">
    <source>
        <dbReference type="Proteomes" id="UP000190857"/>
    </source>
</evidence>
<dbReference type="STRING" id="123320.SAMN06309945_2235"/>
<dbReference type="RefSeq" id="WP_079728284.1">
    <property type="nucleotide sequence ID" value="NZ_FUZP01000002.1"/>
</dbReference>
<dbReference type="InterPro" id="IPR010432">
    <property type="entry name" value="RDD"/>
</dbReference>
<keyword evidence="3 5" id="KW-1133">Transmembrane helix</keyword>
<dbReference type="EMBL" id="FUZP01000002">
    <property type="protein sequence ID" value="SKC63082.1"/>
    <property type="molecule type" value="Genomic_DNA"/>
</dbReference>
<dbReference type="Pfam" id="PF06271">
    <property type="entry name" value="RDD"/>
    <property type="match status" value="1"/>
</dbReference>
<keyword evidence="2 5" id="KW-0812">Transmembrane</keyword>
<comment type="subcellular location">
    <subcellularLocation>
        <location evidence="1">Membrane</location>
        <topology evidence="1">Multi-pass membrane protein</topology>
    </subcellularLocation>
</comment>
<dbReference type="AlphaFoldDB" id="A0A1T5KH84"/>
<evidence type="ECO:0000313" key="7">
    <source>
        <dbReference type="EMBL" id="SKC63082.1"/>
    </source>
</evidence>
<evidence type="ECO:0000256" key="5">
    <source>
        <dbReference type="SAM" id="Phobius"/>
    </source>
</evidence>
<feature type="transmembrane region" description="Helical" evidence="5">
    <location>
        <begin position="75"/>
        <end position="95"/>
    </location>
</feature>
<reference evidence="7 8" key="1">
    <citation type="submission" date="2017-02" db="EMBL/GenBank/DDBJ databases">
        <authorList>
            <person name="Peterson S.W."/>
        </authorList>
    </citation>
    <scope>NUCLEOTIDE SEQUENCE [LARGE SCALE GENOMIC DNA]</scope>
    <source>
        <strain evidence="7 8">VKM Ac-2059</strain>
    </source>
</reference>
<protein>
    <submittedName>
        <fullName evidence="7">Uncharacterized membrane protein YckC, RDD family</fullName>
    </submittedName>
</protein>
<name>A0A1T5KH84_9MICO</name>
<evidence type="ECO:0000256" key="2">
    <source>
        <dbReference type="ARBA" id="ARBA00022692"/>
    </source>
</evidence>
<feature type="transmembrane region" description="Helical" evidence="5">
    <location>
        <begin position="130"/>
        <end position="151"/>
    </location>
</feature>
<keyword evidence="4 5" id="KW-0472">Membrane</keyword>
<dbReference type="PANTHER" id="PTHR38480">
    <property type="entry name" value="SLR0254 PROTEIN"/>
    <property type="match status" value="1"/>
</dbReference>
<evidence type="ECO:0000256" key="3">
    <source>
        <dbReference type="ARBA" id="ARBA00022989"/>
    </source>
</evidence>
<dbReference type="Proteomes" id="UP000190857">
    <property type="component" value="Unassembled WGS sequence"/>
</dbReference>
<dbReference type="PANTHER" id="PTHR38480:SF1">
    <property type="entry name" value="SLR0254 PROTEIN"/>
    <property type="match status" value="1"/>
</dbReference>
<evidence type="ECO:0000256" key="4">
    <source>
        <dbReference type="ARBA" id="ARBA00023136"/>
    </source>
</evidence>
<feature type="transmembrane region" description="Helical" evidence="5">
    <location>
        <begin position="48"/>
        <end position="69"/>
    </location>
</feature>
<proteinExistence type="predicted"/>